<proteinExistence type="predicted"/>
<dbReference type="Gene3D" id="1.20.58.520">
    <property type="entry name" value="Amidohydrolase"/>
    <property type="match status" value="1"/>
</dbReference>
<dbReference type="InterPro" id="IPR051781">
    <property type="entry name" value="Metallo-dep_Hydrolase"/>
</dbReference>
<accession>A0A9D2CS08</accession>
<dbReference type="PANTHER" id="PTHR43135:SF3">
    <property type="entry name" value="ALPHA-D-RIBOSE 1-METHYLPHOSPHONATE 5-TRIPHOSPHATE DIPHOSPHATASE"/>
    <property type="match status" value="1"/>
</dbReference>
<dbReference type="Gene3D" id="2.30.40.10">
    <property type="entry name" value="Urease, subunit C, domain 1"/>
    <property type="match status" value="2"/>
</dbReference>
<sequence>MRYVLSGCNVVDVENGCRVLPLRDIYISGGKIERIVPHGDLSAGYKAIVADGLYAVPGLINLHVHLFGTGKPSKALGGGKAQQRLLRFIRTGVGKRILGKMVESSAKNQLRSGVTTLRAVGDLFGSDLALKRKVQKGKGGAAGLRMFVSGMAITVPGGHGAGTFARTAETEEGLVRLVDDAVQSGADLIKICITGGVMDAKKRGEPGEVKMTLEQVRAVCGRAHALGKKVAAHVQSECGAQIAALGGVDTVEHGAHLNEESVSALKARGGAQVVTCSPALPCARLPHEVTKLNELSSFNSEVVMRGMVDGAKQAMQTGIKVGMGTDSSCPFCTQYNMWREVLWFEKMVGVSAAQALRTATLGNAEILGIDAVTGSLREGKSADILLLERDPLDDLSALRDISVMFAQGRRIRPHPKRIPAIEAALDKLTEEL</sequence>
<evidence type="ECO:0000259" key="1">
    <source>
        <dbReference type="Pfam" id="PF01979"/>
    </source>
</evidence>
<dbReference type="Proteomes" id="UP000886750">
    <property type="component" value="Unassembled WGS sequence"/>
</dbReference>
<organism evidence="2 3">
    <name type="scientific">Candidatus Borkfalkia excrementigallinarum</name>
    <dbReference type="NCBI Taxonomy" id="2838506"/>
    <lineage>
        <taxon>Bacteria</taxon>
        <taxon>Bacillati</taxon>
        <taxon>Bacillota</taxon>
        <taxon>Clostridia</taxon>
        <taxon>Christensenellales</taxon>
        <taxon>Christensenellaceae</taxon>
        <taxon>Candidatus Borkfalkia</taxon>
    </lineage>
</organism>
<dbReference type="InterPro" id="IPR011059">
    <property type="entry name" value="Metal-dep_hydrolase_composite"/>
</dbReference>
<dbReference type="SUPFAM" id="SSF51556">
    <property type="entry name" value="Metallo-dependent hydrolases"/>
    <property type="match status" value="1"/>
</dbReference>
<dbReference type="EMBL" id="DXCQ01000074">
    <property type="protein sequence ID" value="HIY97634.1"/>
    <property type="molecule type" value="Genomic_DNA"/>
</dbReference>
<dbReference type="Pfam" id="PF01979">
    <property type="entry name" value="Amidohydro_1"/>
    <property type="match status" value="1"/>
</dbReference>
<dbReference type="InterPro" id="IPR032466">
    <property type="entry name" value="Metal_Hydrolase"/>
</dbReference>
<reference evidence="2" key="2">
    <citation type="submission" date="2021-04" db="EMBL/GenBank/DDBJ databases">
        <authorList>
            <person name="Gilroy R."/>
        </authorList>
    </citation>
    <scope>NUCLEOTIDE SEQUENCE</scope>
    <source>
        <strain evidence="2">1345</strain>
    </source>
</reference>
<protein>
    <submittedName>
        <fullName evidence="2">Amidohydrolase family protein</fullName>
    </submittedName>
</protein>
<dbReference type="Gene3D" id="3.40.50.10910">
    <property type="entry name" value="Amidohydrolase"/>
    <property type="match status" value="1"/>
</dbReference>
<dbReference type="GO" id="GO:0016810">
    <property type="term" value="F:hydrolase activity, acting on carbon-nitrogen (but not peptide) bonds"/>
    <property type="evidence" value="ECO:0007669"/>
    <property type="project" value="InterPro"/>
</dbReference>
<feature type="domain" description="Amidohydrolase-related" evidence="1">
    <location>
        <begin position="55"/>
        <end position="400"/>
    </location>
</feature>
<reference evidence="2" key="1">
    <citation type="journal article" date="2021" name="PeerJ">
        <title>Extensive microbial diversity within the chicken gut microbiome revealed by metagenomics and culture.</title>
        <authorList>
            <person name="Gilroy R."/>
            <person name="Ravi A."/>
            <person name="Getino M."/>
            <person name="Pursley I."/>
            <person name="Horton D.L."/>
            <person name="Alikhan N.F."/>
            <person name="Baker D."/>
            <person name="Gharbi K."/>
            <person name="Hall N."/>
            <person name="Watson M."/>
            <person name="Adriaenssens E.M."/>
            <person name="Foster-Nyarko E."/>
            <person name="Jarju S."/>
            <person name="Secka A."/>
            <person name="Antonio M."/>
            <person name="Oren A."/>
            <person name="Chaudhuri R.R."/>
            <person name="La Ragione R."/>
            <person name="Hildebrand F."/>
            <person name="Pallen M.J."/>
        </authorList>
    </citation>
    <scope>NUCLEOTIDE SEQUENCE</scope>
    <source>
        <strain evidence="2">1345</strain>
    </source>
</reference>
<evidence type="ECO:0000313" key="3">
    <source>
        <dbReference type="Proteomes" id="UP000886750"/>
    </source>
</evidence>
<dbReference type="SUPFAM" id="SSF51338">
    <property type="entry name" value="Composite domain of metallo-dependent hydrolases"/>
    <property type="match status" value="2"/>
</dbReference>
<dbReference type="InterPro" id="IPR006680">
    <property type="entry name" value="Amidohydro-rel"/>
</dbReference>
<dbReference type="AlphaFoldDB" id="A0A9D2CS08"/>
<comment type="caution">
    <text evidence="2">The sequence shown here is derived from an EMBL/GenBank/DDBJ whole genome shotgun (WGS) entry which is preliminary data.</text>
</comment>
<evidence type="ECO:0000313" key="2">
    <source>
        <dbReference type="EMBL" id="HIY97634.1"/>
    </source>
</evidence>
<dbReference type="PANTHER" id="PTHR43135">
    <property type="entry name" value="ALPHA-D-RIBOSE 1-METHYLPHOSPHONATE 5-TRIPHOSPHATE DIPHOSPHATASE"/>
    <property type="match status" value="1"/>
</dbReference>
<name>A0A9D2CS08_9FIRM</name>
<gene>
    <name evidence="2" type="ORF">H9729_08085</name>
</gene>